<dbReference type="SUPFAM" id="SSF50494">
    <property type="entry name" value="Trypsin-like serine proteases"/>
    <property type="match status" value="1"/>
</dbReference>
<dbReference type="InterPro" id="IPR033116">
    <property type="entry name" value="TRYPSIN_SER"/>
</dbReference>
<keyword evidence="1" id="KW-1015">Disulfide bond</keyword>
<dbReference type="InterPro" id="IPR008042">
    <property type="entry name" value="Retrotrans_Pao"/>
</dbReference>
<dbReference type="InterPro" id="IPR043504">
    <property type="entry name" value="Peptidase_S1_PA_chymotrypsin"/>
</dbReference>
<accession>A0ABQ9JGL1</accession>
<dbReference type="InterPro" id="IPR018114">
    <property type="entry name" value="TRYPSIN_HIS"/>
</dbReference>
<keyword evidence="2" id="KW-0720">Serine protease</keyword>
<dbReference type="Proteomes" id="UP001162164">
    <property type="component" value="Unassembled WGS sequence"/>
</dbReference>
<evidence type="ECO:0000259" key="3">
    <source>
        <dbReference type="PROSITE" id="PS50240"/>
    </source>
</evidence>
<dbReference type="Pfam" id="PF17921">
    <property type="entry name" value="Integrase_H2C2"/>
    <property type="match status" value="1"/>
</dbReference>
<feature type="domain" description="Peptidase S1" evidence="3">
    <location>
        <begin position="729"/>
        <end position="954"/>
    </location>
</feature>
<evidence type="ECO:0000313" key="4">
    <source>
        <dbReference type="EMBL" id="KAJ8976734.1"/>
    </source>
</evidence>
<comment type="caution">
    <text evidence="4">The sequence shown here is derived from an EMBL/GenBank/DDBJ whole genome shotgun (WGS) entry which is preliminary data.</text>
</comment>
<dbReference type="InterPro" id="IPR040676">
    <property type="entry name" value="DUF5641"/>
</dbReference>
<dbReference type="InterPro" id="IPR001314">
    <property type="entry name" value="Peptidase_S1A"/>
</dbReference>
<evidence type="ECO:0000313" key="5">
    <source>
        <dbReference type="Proteomes" id="UP001162164"/>
    </source>
</evidence>
<organism evidence="4 5">
    <name type="scientific">Molorchus minor</name>
    <dbReference type="NCBI Taxonomy" id="1323400"/>
    <lineage>
        <taxon>Eukaryota</taxon>
        <taxon>Metazoa</taxon>
        <taxon>Ecdysozoa</taxon>
        <taxon>Arthropoda</taxon>
        <taxon>Hexapoda</taxon>
        <taxon>Insecta</taxon>
        <taxon>Pterygota</taxon>
        <taxon>Neoptera</taxon>
        <taxon>Endopterygota</taxon>
        <taxon>Coleoptera</taxon>
        <taxon>Polyphaga</taxon>
        <taxon>Cucujiformia</taxon>
        <taxon>Chrysomeloidea</taxon>
        <taxon>Cerambycidae</taxon>
        <taxon>Lamiinae</taxon>
        <taxon>Monochamini</taxon>
        <taxon>Molorchus</taxon>
    </lineage>
</organism>
<name>A0ABQ9JGL1_9CUCU</name>
<keyword evidence="5" id="KW-1185">Reference proteome</keyword>
<dbReference type="PRINTS" id="PR00722">
    <property type="entry name" value="CHYMOTRYPSIN"/>
</dbReference>
<reference evidence="4" key="1">
    <citation type="journal article" date="2023" name="Insect Mol. Biol.">
        <title>Genome sequencing provides insights into the evolution of gene families encoding plant cell wall-degrading enzymes in longhorned beetles.</title>
        <authorList>
            <person name="Shin N.R."/>
            <person name="Okamura Y."/>
            <person name="Kirsch R."/>
            <person name="Pauchet Y."/>
        </authorList>
    </citation>
    <scope>NUCLEOTIDE SEQUENCE</scope>
    <source>
        <strain evidence="4">MMC_N1</strain>
    </source>
</reference>
<dbReference type="Gene3D" id="2.40.10.10">
    <property type="entry name" value="Trypsin-like serine proteases"/>
    <property type="match status" value="1"/>
</dbReference>
<dbReference type="Pfam" id="PF00089">
    <property type="entry name" value="Trypsin"/>
    <property type="match status" value="1"/>
</dbReference>
<sequence length="955" mass="107280">MSAQKIKQLRAQRNTDIHRVKELKTIADRALVERDIHAHFKMRYKHLDLVFDDFEKQHTALIALLSVDETANLDPETQLFENDVSVNNQTHIVEESFTRSVNVKLPKIEIPKFDDRIDSDTVTKFEMSLPPDTAVPAFQVLVDFLNKKCNALETVSHSYQMNTRSGFPSIEEALVAQSEIIRLLNKGGFELQELSLLSKLQICRQLITESYLHCELHGFCDASEKGFAAVVYFRVLVDQTNIKTFFSKVAPLKRVTLPRLELCAAVLLSDLLDSVKNTYNDKINFTWTDSSVTLAWIKSSPHRWHTFVSNRISHIQDKVSPCQWFHVMSHDNPADCASRGLLPSELIHHPLWWAGPPWLSDHRKNWPDNILNISSSPPETSQEEKKNIFITCLTFDMQLDKLVERYSTLSKISRIISYVLRFANNCRQRKQDRNFGAPTLSELDKSVLIFVKHSQHSSFFEEISRLQSGKLVPRWLRKLNPFLDDMGVLRVGGRLIKSDLSYERKHPALLQSKHKLTTLIIEYTHRIYLHPGLQTLQFLLAQRYWIRAPKRTIRRVLASCYKCWRVNPSSPQPPMGNLPAARISQLLQRLHQHFWCRWRNEYLHTLLQRSKWYDHATPILPNTMVVLKDDLTPPLRWLLGRVDAIHPGADGVTRVVTVRTAKGERHLVQVSGACPLDPSRPTKAYHRREYQSVSKEFVMIKLTVLSALFVAALGAVPQLRSVPHLDGRIVGGENADISDYSYQLSLLFLGSHICGAATISPTWALTAAHCLDSTVSSLFLSVRAGSSIRNSGGEVVSVAETRQHPEYRRTTLDYDIATLRLSSAIGIATSQAIPLPSPALKPPAGLNSVITGWGATSEGGSSANVLQVVEVPIINQAVCRNAYSVSAVTDRMFCAGLLGVGGKDACQGDSGGPVAVNGVLVGLVSWGYGCARPESPGVYTSVPALRDWILEETSI</sequence>
<dbReference type="PROSITE" id="PS00134">
    <property type="entry name" value="TRYPSIN_HIS"/>
    <property type="match status" value="1"/>
</dbReference>
<dbReference type="Pfam" id="PF05380">
    <property type="entry name" value="Peptidase_A17"/>
    <property type="match status" value="1"/>
</dbReference>
<dbReference type="PANTHER" id="PTHR47331">
    <property type="entry name" value="PHD-TYPE DOMAIN-CONTAINING PROTEIN"/>
    <property type="match status" value="1"/>
</dbReference>
<dbReference type="InterPro" id="IPR041588">
    <property type="entry name" value="Integrase_H2C2"/>
</dbReference>
<keyword evidence="2" id="KW-0378">Hydrolase</keyword>
<gene>
    <name evidence="4" type="ORF">NQ317_004285</name>
</gene>
<proteinExistence type="predicted"/>
<dbReference type="Pfam" id="PF18701">
    <property type="entry name" value="DUF5641"/>
    <property type="match status" value="1"/>
</dbReference>
<dbReference type="PROSITE" id="PS50240">
    <property type="entry name" value="TRYPSIN_DOM"/>
    <property type="match status" value="1"/>
</dbReference>
<dbReference type="SMART" id="SM00020">
    <property type="entry name" value="Tryp_SPc"/>
    <property type="match status" value="1"/>
</dbReference>
<evidence type="ECO:0000256" key="2">
    <source>
        <dbReference type="RuleBase" id="RU363034"/>
    </source>
</evidence>
<dbReference type="InterPro" id="IPR001254">
    <property type="entry name" value="Trypsin_dom"/>
</dbReference>
<dbReference type="EMBL" id="JAPWTJ010000636">
    <property type="protein sequence ID" value="KAJ8976734.1"/>
    <property type="molecule type" value="Genomic_DNA"/>
</dbReference>
<dbReference type="PROSITE" id="PS00135">
    <property type="entry name" value="TRYPSIN_SER"/>
    <property type="match status" value="1"/>
</dbReference>
<protein>
    <recommendedName>
        <fullName evidence="3">Peptidase S1 domain-containing protein</fullName>
    </recommendedName>
</protein>
<dbReference type="CDD" id="cd00190">
    <property type="entry name" value="Tryp_SPc"/>
    <property type="match status" value="1"/>
</dbReference>
<dbReference type="InterPro" id="IPR009003">
    <property type="entry name" value="Peptidase_S1_PA"/>
</dbReference>
<keyword evidence="2" id="KW-0645">Protease</keyword>
<evidence type="ECO:0000256" key="1">
    <source>
        <dbReference type="ARBA" id="ARBA00023157"/>
    </source>
</evidence>